<dbReference type="Gene3D" id="3.50.50.60">
    <property type="entry name" value="FAD/NAD(P)-binding domain"/>
    <property type="match status" value="1"/>
</dbReference>
<dbReference type="Pfam" id="PF08669">
    <property type="entry name" value="GCV_T_C"/>
    <property type="match status" value="1"/>
</dbReference>
<comment type="similarity">
    <text evidence="1">Belongs to the GcvT family.</text>
</comment>
<dbReference type="EMBL" id="BAABHO010000024">
    <property type="protein sequence ID" value="GAA4793433.1"/>
    <property type="molecule type" value="Genomic_DNA"/>
</dbReference>
<dbReference type="InterPro" id="IPR013977">
    <property type="entry name" value="GcvT_C"/>
</dbReference>
<organism evidence="6 7">
    <name type="scientific">Actinomycetospora chlora</name>
    <dbReference type="NCBI Taxonomy" id="663608"/>
    <lineage>
        <taxon>Bacteria</taxon>
        <taxon>Bacillati</taxon>
        <taxon>Actinomycetota</taxon>
        <taxon>Actinomycetes</taxon>
        <taxon>Pseudonocardiales</taxon>
        <taxon>Pseudonocardiaceae</taxon>
        <taxon>Actinomycetospora</taxon>
    </lineage>
</organism>
<dbReference type="InterPro" id="IPR006222">
    <property type="entry name" value="GCVT_N"/>
</dbReference>
<accession>A0ABP9BEK5</accession>
<protein>
    <submittedName>
        <fullName evidence="6">FAD-dependent oxidoreductase</fullName>
    </submittedName>
</protein>
<evidence type="ECO:0000259" key="4">
    <source>
        <dbReference type="Pfam" id="PF08669"/>
    </source>
</evidence>
<evidence type="ECO:0000313" key="7">
    <source>
        <dbReference type="Proteomes" id="UP001500928"/>
    </source>
</evidence>
<feature type="domain" description="GCVT N-terminal" evidence="3">
    <location>
        <begin position="432"/>
        <end position="707"/>
    </location>
</feature>
<name>A0ABP9BEK5_9PSEU</name>
<evidence type="ECO:0000259" key="5">
    <source>
        <dbReference type="Pfam" id="PF16350"/>
    </source>
</evidence>
<dbReference type="InterPro" id="IPR027266">
    <property type="entry name" value="TrmE/GcvT-like"/>
</dbReference>
<dbReference type="InterPro" id="IPR028896">
    <property type="entry name" value="GcvT/YgfZ/DmdA"/>
</dbReference>
<dbReference type="Gene3D" id="3.30.1360.120">
    <property type="entry name" value="Probable tRNA modification gtpase trme, domain 1"/>
    <property type="match status" value="1"/>
</dbReference>
<dbReference type="SUPFAM" id="SSF103025">
    <property type="entry name" value="Folate-binding domain"/>
    <property type="match status" value="1"/>
</dbReference>
<gene>
    <name evidence="6" type="ORF">GCM10023200_31570</name>
</gene>
<dbReference type="SUPFAM" id="SSF101790">
    <property type="entry name" value="Aminomethyltransferase beta-barrel domain"/>
    <property type="match status" value="1"/>
</dbReference>
<dbReference type="Pfam" id="PF01571">
    <property type="entry name" value="GCV_T"/>
    <property type="match status" value="1"/>
</dbReference>
<sequence>MTALPDRAQVVVIGAGIVGNAVVHHLARLGWRDVLLVDKGPLPDPGGSTGHASNFVFPVDHSREITLLTADSVRQYTELGTITTCGGIEVARTEERVRELHRRMSSARAWGIDAELITPAEVADEVPFLDPSVVLAGFWTPSVAVVDPLRARELMRERATADGALTVSALTEVLGIDTDGGRVRRVRTDRGDVDTEHVVVACGVWSPRIAALAGATIPLTPAVHQMIDVGPIDELAATGREIAFPIVRDMDPLMYERQSGPDLEIGSYAHRPILCDPDEIPSIAAAALSPTQLPFTPDDFDPQMEAALELFGGILDRPDAGIRHAINGLLSLTPDGHPLLGETPEVRGLWSAAAVWIKEGPGVGRLVAEWMTCGSPEIDPRAADVARFAPHERTRAHVRARAAEGFNKTYGIVHPREQWGSDRGARRSPFFPRQEALGAEFFEVAGWERPQWYRANEPLVAELGVEDRPHEWDARWWSPITSAEHLAMRRGVAMIDLSAFAQFTVRGPGALAYLQHLTVAQMDRPVGRVVYTPLLGPDGGFRSDLTVVRLGDQQFRVVTGGADGARDLHWFTRHLPGDGSVVFEDVTSAVCTLGLWGPRARDVLAAVTEEDVTDAAFPFGTARWITVGSTPVLALRLSYVGELGWELHAPTESGLRLWDTLVEAGSPHGLIPAGIGVYGTTARIEKGYRLMGHELDAEHGPVEAGLALPGLKTADFVGKAAYTKAREAEPEALLCTLRLDGSTRFPQGGEPVLTPDGARITDRRGRPSYVTSAGSAPSLGTYLLMAYLPPGHAVEGTGLLVEYLGERHPVTVARAGRTPLFDPDDTRMRG</sequence>
<dbReference type="RefSeq" id="WP_345416634.1">
    <property type="nucleotide sequence ID" value="NZ_BAABHO010000024.1"/>
</dbReference>
<feature type="domain" description="FAD dependent oxidoreductase central" evidence="5">
    <location>
        <begin position="374"/>
        <end position="428"/>
    </location>
</feature>
<dbReference type="SUPFAM" id="SSF54373">
    <property type="entry name" value="FAD-linked reductases, C-terminal domain"/>
    <property type="match status" value="1"/>
</dbReference>
<dbReference type="PANTHER" id="PTHR43757:SF2">
    <property type="entry name" value="AMINOMETHYLTRANSFERASE, MITOCHONDRIAL"/>
    <property type="match status" value="1"/>
</dbReference>
<evidence type="ECO:0000259" key="2">
    <source>
        <dbReference type="Pfam" id="PF01266"/>
    </source>
</evidence>
<dbReference type="Pfam" id="PF16350">
    <property type="entry name" value="FAO_M"/>
    <property type="match status" value="1"/>
</dbReference>
<evidence type="ECO:0000313" key="6">
    <source>
        <dbReference type="EMBL" id="GAA4793433.1"/>
    </source>
</evidence>
<comment type="caution">
    <text evidence="6">The sequence shown here is derived from an EMBL/GenBank/DDBJ whole genome shotgun (WGS) entry which is preliminary data.</text>
</comment>
<dbReference type="Gene3D" id="3.30.9.10">
    <property type="entry name" value="D-Amino Acid Oxidase, subunit A, domain 2"/>
    <property type="match status" value="1"/>
</dbReference>
<dbReference type="InterPro" id="IPR006076">
    <property type="entry name" value="FAD-dep_OxRdtase"/>
</dbReference>
<feature type="domain" description="Aminomethyltransferase C-terminal" evidence="4">
    <location>
        <begin position="734"/>
        <end position="814"/>
    </location>
</feature>
<dbReference type="Pfam" id="PF01266">
    <property type="entry name" value="DAO"/>
    <property type="match status" value="1"/>
</dbReference>
<dbReference type="Proteomes" id="UP001500928">
    <property type="component" value="Unassembled WGS sequence"/>
</dbReference>
<evidence type="ECO:0000259" key="3">
    <source>
        <dbReference type="Pfam" id="PF01571"/>
    </source>
</evidence>
<evidence type="ECO:0000256" key="1">
    <source>
        <dbReference type="ARBA" id="ARBA00008609"/>
    </source>
</evidence>
<dbReference type="Gene3D" id="3.30.70.1400">
    <property type="entry name" value="Aminomethyltransferase beta-barrel domains"/>
    <property type="match status" value="1"/>
</dbReference>
<proteinExistence type="inferred from homology"/>
<dbReference type="Gene3D" id="2.40.30.110">
    <property type="entry name" value="Aminomethyltransferase beta-barrel domains"/>
    <property type="match status" value="1"/>
</dbReference>
<dbReference type="PANTHER" id="PTHR43757">
    <property type="entry name" value="AMINOMETHYLTRANSFERASE"/>
    <property type="match status" value="1"/>
</dbReference>
<dbReference type="InterPro" id="IPR029043">
    <property type="entry name" value="GcvT/YgfZ_C"/>
</dbReference>
<dbReference type="InterPro" id="IPR032503">
    <property type="entry name" value="FAO_M"/>
</dbReference>
<dbReference type="InterPro" id="IPR036188">
    <property type="entry name" value="FAD/NAD-bd_sf"/>
</dbReference>
<dbReference type="SUPFAM" id="SSF51905">
    <property type="entry name" value="FAD/NAD(P)-binding domain"/>
    <property type="match status" value="1"/>
</dbReference>
<feature type="domain" description="FAD dependent oxidoreductase" evidence="2">
    <location>
        <begin position="10"/>
        <end position="370"/>
    </location>
</feature>
<keyword evidence="7" id="KW-1185">Reference proteome</keyword>
<reference evidence="7" key="1">
    <citation type="journal article" date="2019" name="Int. J. Syst. Evol. Microbiol.">
        <title>The Global Catalogue of Microorganisms (GCM) 10K type strain sequencing project: providing services to taxonomists for standard genome sequencing and annotation.</title>
        <authorList>
            <consortium name="The Broad Institute Genomics Platform"/>
            <consortium name="The Broad Institute Genome Sequencing Center for Infectious Disease"/>
            <person name="Wu L."/>
            <person name="Ma J."/>
        </authorList>
    </citation>
    <scope>NUCLEOTIDE SEQUENCE [LARGE SCALE GENOMIC DNA]</scope>
    <source>
        <strain evidence="7">JCM 17979</strain>
    </source>
</reference>